<dbReference type="NCBIfam" id="TIGR00254">
    <property type="entry name" value="GGDEF"/>
    <property type="match status" value="1"/>
</dbReference>
<evidence type="ECO:0000256" key="2">
    <source>
        <dbReference type="ARBA" id="ARBA00012528"/>
    </source>
</evidence>
<dbReference type="EMBL" id="FNES01000013">
    <property type="protein sequence ID" value="SDK21184.1"/>
    <property type="molecule type" value="Genomic_DNA"/>
</dbReference>
<accession>A0A1G9A2W4</accession>
<evidence type="ECO:0000256" key="4">
    <source>
        <dbReference type="SAM" id="Phobius"/>
    </source>
</evidence>
<evidence type="ECO:0000313" key="7">
    <source>
        <dbReference type="Proteomes" id="UP000198525"/>
    </source>
</evidence>
<comment type="cofactor">
    <cofactor evidence="1">
        <name>Mg(2+)</name>
        <dbReference type="ChEBI" id="CHEBI:18420"/>
    </cofactor>
</comment>
<gene>
    <name evidence="6" type="ORF">SAMN04487954_11320</name>
</gene>
<organism evidence="6 7">
    <name type="scientific">Billgrantia gudaonensis</name>
    <dbReference type="NCBI Taxonomy" id="376427"/>
    <lineage>
        <taxon>Bacteria</taxon>
        <taxon>Pseudomonadati</taxon>
        <taxon>Pseudomonadota</taxon>
        <taxon>Gammaproteobacteria</taxon>
        <taxon>Oceanospirillales</taxon>
        <taxon>Halomonadaceae</taxon>
        <taxon>Billgrantia</taxon>
    </lineage>
</organism>
<keyword evidence="4" id="KW-0812">Transmembrane</keyword>
<dbReference type="PANTHER" id="PTHR45138">
    <property type="entry name" value="REGULATORY COMPONENTS OF SENSORY TRANSDUCTION SYSTEM"/>
    <property type="match status" value="1"/>
</dbReference>
<dbReference type="InterPro" id="IPR050469">
    <property type="entry name" value="Diguanylate_Cyclase"/>
</dbReference>
<evidence type="ECO:0000256" key="3">
    <source>
        <dbReference type="ARBA" id="ARBA00034247"/>
    </source>
</evidence>
<dbReference type="InterPro" id="IPR029787">
    <property type="entry name" value="Nucleotide_cyclase"/>
</dbReference>
<dbReference type="InterPro" id="IPR043128">
    <property type="entry name" value="Rev_trsase/Diguanyl_cyclase"/>
</dbReference>
<dbReference type="EC" id="2.7.7.65" evidence="2"/>
<reference evidence="6 7" key="1">
    <citation type="submission" date="2016-10" db="EMBL/GenBank/DDBJ databases">
        <authorList>
            <person name="de Groot N.N."/>
        </authorList>
    </citation>
    <scope>NUCLEOTIDE SEQUENCE [LARGE SCALE GENOMIC DNA]</scope>
    <source>
        <strain evidence="6 7">CGMCC 1.6133</strain>
    </source>
</reference>
<dbReference type="CDD" id="cd01949">
    <property type="entry name" value="GGDEF"/>
    <property type="match status" value="1"/>
</dbReference>
<name>A0A1G9A2W4_9GAMM</name>
<keyword evidence="7" id="KW-1185">Reference proteome</keyword>
<evidence type="ECO:0000256" key="1">
    <source>
        <dbReference type="ARBA" id="ARBA00001946"/>
    </source>
</evidence>
<dbReference type="OrthoDB" id="9812260at2"/>
<dbReference type="GO" id="GO:0043709">
    <property type="term" value="P:cell adhesion involved in single-species biofilm formation"/>
    <property type="evidence" value="ECO:0007669"/>
    <property type="project" value="TreeGrafter"/>
</dbReference>
<dbReference type="Proteomes" id="UP000198525">
    <property type="component" value="Unassembled WGS sequence"/>
</dbReference>
<dbReference type="InterPro" id="IPR000160">
    <property type="entry name" value="GGDEF_dom"/>
</dbReference>
<dbReference type="GO" id="GO:0052621">
    <property type="term" value="F:diguanylate cyclase activity"/>
    <property type="evidence" value="ECO:0007669"/>
    <property type="project" value="UniProtKB-EC"/>
</dbReference>
<sequence length="420" mass="46454">MKSALPVPRRRSLNGKQAILTLLIAGLLSLVAGSIELARDAATMRDEVKNQTDHLLALIDGTAAEAAFQLNPDLARQVADSLFDGDRVAQVALRDDFGRTMASRERDDDASTNWLVTLLFDDILHYRRTLVYEPGQGAPTTQVGEIELTLALDSLGRDFMSRGLLVFSLSVIKALAIAALMVVVFHAFITRPLLRVHAAIVDTDPRRPGEWPKPRLGRHADDELGHLVVSLDRLLKAFQNGLDQRDQLHQISTLDGLTGIANRRRFDGFLPDAWQHSRRSRQPLSLIFIDIDNFKEFNDRYGHVLGDDTLRAVASALSNTVTRATDLVARYGGEEFVCVLADTDMAGARAVADRLREAILELAIPHAGSPHAEFVTASFGVASAYPAEEDEFGFDALLERADAKLYRAKHHGRDRIVWEP</sequence>
<dbReference type="AlphaFoldDB" id="A0A1G9A2W4"/>
<dbReference type="STRING" id="376427.SAMN04487954_11320"/>
<evidence type="ECO:0000313" key="6">
    <source>
        <dbReference type="EMBL" id="SDK21184.1"/>
    </source>
</evidence>
<feature type="domain" description="GGDEF" evidence="5">
    <location>
        <begin position="282"/>
        <end position="420"/>
    </location>
</feature>
<keyword evidence="4" id="KW-0472">Membrane</keyword>
<dbReference type="Gene3D" id="3.30.70.270">
    <property type="match status" value="1"/>
</dbReference>
<keyword evidence="4" id="KW-1133">Transmembrane helix</keyword>
<dbReference type="FunFam" id="3.30.70.270:FF:000001">
    <property type="entry name" value="Diguanylate cyclase domain protein"/>
    <property type="match status" value="1"/>
</dbReference>
<dbReference type="GO" id="GO:1902201">
    <property type="term" value="P:negative regulation of bacterial-type flagellum-dependent cell motility"/>
    <property type="evidence" value="ECO:0007669"/>
    <property type="project" value="TreeGrafter"/>
</dbReference>
<protein>
    <recommendedName>
        <fullName evidence="2">diguanylate cyclase</fullName>
        <ecNumber evidence="2">2.7.7.65</ecNumber>
    </recommendedName>
</protein>
<evidence type="ECO:0000259" key="5">
    <source>
        <dbReference type="PROSITE" id="PS50887"/>
    </source>
</evidence>
<dbReference type="SMART" id="SM00267">
    <property type="entry name" value="GGDEF"/>
    <property type="match status" value="1"/>
</dbReference>
<dbReference type="Pfam" id="PF00990">
    <property type="entry name" value="GGDEF"/>
    <property type="match status" value="1"/>
</dbReference>
<dbReference type="PANTHER" id="PTHR45138:SF9">
    <property type="entry name" value="DIGUANYLATE CYCLASE DGCM-RELATED"/>
    <property type="match status" value="1"/>
</dbReference>
<dbReference type="SUPFAM" id="SSF55073">
    <property type="entry name" value="Nucleotide cyclase"/>
    <property type="match status" value="1"/>
</dbReference>
<proteinExistence type="predicted"/>
<dbReference type="PROSITE" id="PS50887">
    <property type="entry name" value="GGDEF"/>
    <property type="match status" value="1"/>
</dbReference>
<dbReference type="RefSeq" id="WP_089687372.1">
    <property type="nucleotide sequence ID" value="NZ_FNES01000013.1"/>
</dbReference>
<dbReference type="GO" id="GO:0005886">
    <property type="term" value="C:plasma membrane"/>
    <property type="evidence" value="ECO:0007669"/>
    <property type="project" value="TreeGrafter"/>
</dbReference>
<feature type="transmembrane region" description="Helical" evidence="4">
    <location>
        <begin position="164"/>
        <end position="189"/>
    </location>
</feature>
<comment type="catalytic activity">
    <reaction evidence="3">
        <text>2 GTP = 3',3'-c-di-GMP + 2 diphosphate</text>
        <dbReference type="Rhea" id="RHEA:24898"/>
        <dbReference type="ChEBI" id="CHEBI:33019"/>
        <dbReference type="ChEBI" id="CHEBI:37565"/>
        <dbReference type="ChEBI" id="CHEBI:58805"/>
        <dbReference type="EC" id="2.7.7.65"/>
    </reaction>
</comment>